<dbReference type="CDD" id="cd00614">
    <property type="entry name" value="CGS_like"/>
    <property type="match status" value="1"/>
</dbReference>
<evidence type="ECO:0000256" key="2">
    <source>
        <dbReference type="ARBA" id="ARBA00009077"/>
    </source>
</evidence>
<comment type="caution">
    <text evidence="5">The sequence shown here is derived from an EMBL/GenBank/DDBJ whole genome shotgun (WGS) entry which is preliminary data.</text>
</comment>
<dbReference type="InterPro" id="IPR015421">
    <property type="entry name" value="PyrdxlP-dep_Trfase_major"/>
</dbReference>
<evidence type="ECO:0000256" key="3">
    <source>
        <dbReference type="ARBA" id="ARBA00022898"/>
    </source>
</evidence>
<dbReference type="FunFam" id="3.40.640.10:FF:000009">
    <property type="entry name" value="Cystathionine gamma-synthase homolog"/>
    <property type="match status" value="1"/>
</dbReference>
<dbReference type="STRING" id="1227465.C463_10955"/>
<evidence type="ECO:0000256" key="4">
    <source>
        <dbReference type="SAM" id="MobiDB-lite"/>
    </source>
</evidence>
<feature type="region of interest" description="Disordered" evidence="4">
    <location>
        <begin position="1"/>
        <end position="74"/>
    </location>
</feature>
<evidence type="ECO:0000256" key="1">
    <source>
        <dbReference type="ARBA" id="ARBA00001933"/>
    </source>
</evidence>
<evidence type="ECO:0000313" key="5">
    <source>
        <dbReference type="EMBL" id="ELZ42386.1"/>
    </source>
</evidence>
<sequence>MSDRPDASDDDRDAGDGRAAGEDDRRFETRAIHAGQEPDPETGALMTPIHANSTYEQDAPGDHRGYEYSRTGNPTRTDLESNLASLESGSHARCFSSGMGAINTVLNLLSAGDHVVAGDDVYGGTHRILTQVYDEYDIDTTFVDTTDHDAVRDAMRDETELVWVETPTNPLMNVNDISALADIAHEGDALCAVDNTFATPYLQRPLEHGADIVSQSLTKYLGGHSDTIGGALIVDDEELDERLGFYQNSVGATPGPFDAFLVLRGTKTLPVRMDRHCENAMALAEWLEGHDAVERVYYPGLESHPDHELAAEQMDDFGGMLSFELDGTLEEASTVVSETEVFTLAESLGGVESLIEQPAAMTHAAIPREERLAAGLTDGLIRVSVGIEHVDDMKADLQAAFDAALS</sequence>
<dbReference type="Pfam" id="PF01053">
    <property type="entry name" value="Cys_Met_Meta_PP"/>
    <property type="match status" value="1"/>
</dbReference>
<dbReference type="PANTHER" id="PTHR11808:SF15">
    <property type="entry name" value="CYSTATHIONINE GAMMA-LYASE"/>
    <property type="match status" value="1"/>
</dbReference>
<dbReference type="GO" id="GO:0030170">
    <property type="term" value="F:pyridoxal phosphate binding"/>
    <property type="evidence" value="ECO:0007669"/>
    <property type="project" value="InterPro"/>
</dbReference>
<comment type="cofactor">
    <cofactor evidence="1">
        <name>pyridoxal 5'-phosphate</name>
        <dbReference type="ChEBI" id="CHEBI:597326"/>
    </cofactor>
</comment>
<dbReference type="PANTHER" id="PTHR11808">
    <property type="entry name" value="TRANS-SULFURATION ENZYME FAMILY MEMBER"/>
    <property type="match status" value="1"/>
</dbReference>
<dbReference type="PROSITE" id="PS00868">
    <property type="entry name" value="CYS_MET_METAB_PP"/>
    <property type="match status" value="1"/>
</dbReference>
<dbReference type="InterPro" id="IPR015422">
    <property type="entry name" value="PyrdxlP-dep_Trfase_small"/>
</dbReference>
<dbReference type="FunFam" id="3.90.1150.10:FF:000008">
    <property type="entry name" value="Cystathionine gamma-synthase"/>
    <property type="match status" value="1"/>
</dbReference>
<dbReference type="Gene3D" id="3.90.1150.10">
    <property type="entry name" value="Aspartate Aminotransferase, domain 1"/>
    <property type="match status" value="1"/>
</dbReference>
<comment type="similarity">
    <text evidence="2">Belongs to the trans-sulfuration enzymes family.</text>
</comment>
<keyword evidence="6" id="KW-1185">Reference proteome</keyword>
<dbReference type="InterPro" id="IPR000277">
    <property type="entry name" value="Cys/Met-Metab_PyrdxlP-dep_enz"/>
</dbReference>
<protein>
    <submittedName>
        <fullName evidence="5">Cys/Met metabolism pyridoxal-phosphate-dependent protein</fullName>
    </submittedName>
</protein>
<dbReference type="AlphaFoldDB" id="M0E3N0"/>
<evidence type="ECO:0000313" key="6">
    <source>
        <dbReference type="Proteomes" id="UP000011586"/>
    </source>
</evidence>
<dbReference type="GO" id="GO:0019346">
    <property type="term" value="P:transsulfuration"/>
    <property type="evidence" value="ECO:0007669"/>
    <property type="project" value="InterPro"/>
</dbReference>
<gene>
    <name evidence="5" type="ORF">C463_10955</name>
</gene>
<reference evidence="5 6" key="1">
    <citation type="journal article" date="2014" name="PLoS Genet.">
        <title>Phylogenetically driven sequencing of extremely halophilic archaea reveals strategies for static and dynamic osmo-response.</title>
        <authorList>
            <person name="Becker E.A."/>
            <person name="Seitzer P.M."/>
            <person name="Tritt A."/>
            <person name="Larsen D."/>
            <person name="Krusor M."/>
            <person name="Yao A.I."/>
            <person name="Wu D."/>
            <person name="Madern D."/>
            <person name="Eisen J.A."/>
            <person name="Darling A.E."/>
            <person name="Facciotti M.T."/>
        </authorList>
    </citation>
    <scope>NUCLEOTIDE SEQUENCE [LARGE SCALE GENOMIC DNA]</scope>
    <source>
        <strain evidence="5 6">DSM 19288</strain>
    </source>
</reference>
<dbReference type="RefSeq" id="WP_008443629.1">
    <property type="nucleotide sequence ID" value="NZ_AOJK01000056.1"/>
</dbReference>
<dbReference type="PIRSF" id="PIRSF001434">
    <property type="entry name" value="CGS"/>
    <property type="match status" value="1"/>
</dbReference>
<name>M0E3N0_9EURY</name>
<dbReference type="Proteomes" id="UP000011586">
    <property type="component" value="Unassembled WGS sequence"/>
</dbReference>
<dbReference type="OrthoDB" id="43458at2157"/>
<dbReference type="InterPro" id="IPR015424">
    <property type="entry name" value="PyrdxlP-dep_Trfase"/>
</dbReference>
<organism evidence="5 6">
    <name type="scientific">Halorubrum californiense DSM 19288</name>
    <dbReference type="NCBI Taxonomy" id="1227465"/>
    <lineage>
        <taxon>Archaea</taxon>
        <taxon>Methanobacteriati</taxon>
        <taxon>Methanobacteriota</taxon>
        <taxon>Stenosarchaea group</taxon>
        <taxon>Halobacteria</taxon>
        <taxon>Halobacteriales</taxon>
        <taxon>Haloferacaceae</taxon>
        <taxon>Halorubrum</taxon>
    </lineage>
</organism>
<dbReference type="GO" id="GO:0004123">
    <property type="term" value="F:cystathionine gamma-lyase activity"/>
    <property type="evidence" value="ECO:0007669"/>
    <property type="project" value="TreeGrafter"/>
</dbReference>
<keyword evidence="3" id="KW-0663">Pyridoxal phosphate</keyword>
<dbReference type="EMBL" id="AOJK01000056">
    <property type="protein sequence ID" value="ELZ42386.1"/>
    <property type="molecule type" value="Genomic_DNA"/>
</dbReference>
<proteinExistence type="inferred from homology"/>
<dbReference type="NCBIfam" id="NF005871">
    <property type="entry name" value="PRK07811.1"/>
    <property type="match status" value="1"/>
</dbReference>
<dbReference type="GO" id="GO:0005737">
    <property type="term" value="C:cytoplasm"/>
    <property type="evidence" value="ECO:0007669"/>
    <property type="project" value="TreeGrafter"/>
</dbReference>
<dbReference type="PATRIC" id="fig|1227465.4.peg.2136"/>
<dbReference type="Gene3D" id="3.40.640.10">
    <property type="entry name" value="Type I PLP-dependent aspartate aminotransferase-like (Major domain)"/>
    <property type="match status" value="1"/>
</dbReference>
<feature type="compositionally biased region" description="Basic and acidic residues" evidence="4">
    <location>
        <begin position="14"/>
        <end position="31"/>
    </location>
</feature>
<dbReference type="InterPro" id="IPR054542">
    <property type="entry name" value="Cys_met_metab_PP"/>
</dbReference>
<accession>M0E3N0</accession>
<dbReference type="GO" id="GO:0003962">
    <property type="term" value="F:cystathionine gamma-synthase activity"/>
    <property type="evidence" value="ECO:0007669"/>
    <property type="project" value="TreeGrafter"/>
</dbReference>
<dbReference type="GO" id="GO:0019343">
    <property type="term" value="P:cysteine biosynthetic process via cystathionine"/>
    <property type="evidence" value="ECO:0007669"/>
    <property type="project" value="TreeGrafter"/>
</dbReference>
<dbReference type="SUPFAM" id="SSF53383">
    <property type="entry name" value="PLP-dependent transferases"/>
    <property type="match status" value="1"/>
</dbReference>